<dbReference type="SMART" id="SM00849">
    <property type="entry name" value="Lactamase_B"/>
    <property type="match status" value="1"/>
</dbReference>
<dbReference type="RefSeq" id="WP_205121408.1">
    <property type="nucleotide sequence ID" value="NZ_JAFBCM010000001.1"/>
</dbReference>
<organism evidence="2 3">
    <name type="scientific">Tenggerimyces flavus</name>
    <dbReference type="NCBI Taxonomy" id="1708749"/>
    <lineage>
        <taxon>Bacteria</taxon>
        <taxon>Bacillati</taxon>
        <taxon>Actinomycetota</taxon>
        <taxon>Actinomycetes</taxon>
        <taxon>Propionibacteriales</taxon>
        <taxon>Nocardioidaceae</taxon>
        <taxon>Tenggerimyces</taxon>
    </lineage>
</organism>
<keyword evidence="3" id="KW-1185">Reference proteome</keyword>
<feature type="domain" description="Metallo-beta-lactamase" evidence="1">
    <location>
        <begin position="35"/>
        <end position="245"/>
    </location>
</feature>
<proteinExistence type="predicted"/>
<dbReference type="EMBL" id="JBHRZH010000011">
    <property type="protein sequence ID" value="MFC3761880.1"/>
    <property type="molecule type" value="Genomic_DNA"/>
</dbReference>
<dbReference type="PANTHER" id="PTHR42951">
    <property type="entry name" value="METALLO-BETA-LACTAMASE DOMAIN-CONTAINING"/>
    <property type="match status" value="1"/>
</dbReference>
<accession>A0ABV7YE13</accession>
<evidence type="ECO:0000313" key="2">
    <source>
        <dbReference type="EMBL" id="MFC3761880.1"/>
    </source>
</evidence>
<reference evidence="3" key="1">
    <citation type="journal article" date="2019" name="Int. J. Syst. Evol. Microbiol.">
        <title>The Global Catalogue of Microorganisms (GCM) 10K type strain sequencing project: providing services to taxonomists for standard genome sequencing and annotation.</title>
        <authorList>
            <consortium name="The Broad Institute Genomics Platform"/>
            <consortium name="The Broad Institute Genome Sequencing Center for Infectious Disease"/>
            <person name="Wu L."/>
            <person name="Ma J."/>
        </authorList>
    </citation>
    <scope>NUCLEOTIDE SEQUENCE [LARGE SCALE GENOMIC DNA]</scope>
    <source>
        <strain evidence="3">CGMCC 4.7241</strain>
    </source>
</reference>
<dbReference type="InterPro" id="IPR001279">
    <property type="entry name" value="Metallo-B-lactamas"/>
</dbReference>
<dbReference type="Pfam" id="PF00753">
    <property type="entry name" value="Lactamase_B"/>
    <property type="match status" value="1"/>
</dbReference>
<dbReference type="InterPro" id="IPR036866">
    <property type="entry name" value="RibonucZ/Hydroxyglut_hydro"/>
</dbReference>
<comment type="caution">
    <text evidence="2">The sequence shown here is derived from an EMBL/GenBank/DDBJ whole genome shotgun (WGS) entry which is preliminary data.</text>
</comment>
<name>A0ABV7YE13_9ACTN</name>
<dbReference type="Gene3D" id="1.10.10.10">
    <property type="entry name" value="Winged helix-like DNA-binding domain superfamily/Winged helix DNA-binding domain"/>
    <property type="match status" value="1"/>
</dbReference>
<gene>
    <name evidence="2" type="ORF">ACFOUW_13645</name>
</gene>
<dbReference type="InterPro" id="IPR050855">
    <property type="entry name" value="NDM-1-like"/>
</dbReference>
<dbReference type="InterPro" id="IPR036388">
    <property type="entry name" value="WH-like_DNA-bd_sf"/>
</dbReference>
<dbReference type="SUPFAM" id="SSF56281">
    <property type="entry name" value="Metallo-hydrolase/oxidoreductase"/>
    <property type="match status" value="1"/>
</dbReference>
<protein>
    <submittedName>
        <fullName evidence="2">MBL fold metallo-hydrolase</fullName>
    </submittedName>
</protein>
<dbReference type="Gene3D" id="3.60.15.10">
    <property type="entry name" value="Ribonuclease Z/Hydroxyacylglutathione hydrolase-like"/>
    <property type="match status" value="1"/>
</dbReference>
<evidence type="ECO:0000313" key="3">
    <source>
        <dbReference type="Proteomes" id="UP001595699"/>
    </source>
</evidence>
<dbReference type="Proteomes" id="UP001595699">
    <property type="component" value="Unassembled WGS sequence"/>
</dbReference>
<sequence>MEPGWRASTSHAEPAEITPGIWRLPVPLPGHSIGYVNSYALIAPEGVLLIDVGWRSDESWDALDQLLRGVGSSARDVRRVLLTHFHPDHCGQAGLFVDASIGMHPIDAGHLYDRFVDQTPYRAEMMRWVDATGSPDAVREVSLTQLTRSKARVAPLVPDHLVVDGEVIKHDRWELTAFHTPGHTGGHLCFYERTSRLLFSGDHVFPHIKTSPAFRPQCSADPVGDYLRSLTRLATLPVDLVLPGHQEPFEGFDERLGQLRQHHAERLSLCERLVAGGASTVWEVASLVPRSRTWDQLNAAAKISSMGETYAHLVHLAATGRATREGSAPITWGG</sequence>
<evidence type="ECO:0000259" key="1">
    <source>
        <dbReference type="SMART" id="SM00849"/>
    </source>
</evidence>